<evidence type="ECO:0000256" key="3">
    <source>
        <dbReference type="ARBA" id="ARBA00022475"/>
    </source>
</evidence>
<keyword evidence="6" id="KW-1133">Transmembrane helix</keyword>
<keyword evidence="4" id="KW-0812">Transmembrane</keyword>
<evidence type="ECO:0000256" key="9">
    <source>
        <dbReference type="ARBA" id="ARBA00038080"/>
    </source>
</evidence>
<keyword evidence="3" id="KW-1003">Cell membrane</keyword>
<evidence type="ECO:0000256" key="5">
    <source>
        <dbReference type="ARBA" id="ARBA00022824"/>
    </source>
</evidence>
<sequence length="690" mass="80429">MDGGKGVVEEEQKPAGDEVIVDCSDYLHQMFDEVPVPVRQCSFVKVLPLENPEVDAMIKKAEETIEKMNQDQVLLAQKIRKRVMDGDDVRAKLCMINYYDNCGIFLNWDRERLDILHLSLDKLTFANRAYKEKSINSCLSGGEVDKQKLSFSIVHGRKNMADERNLLKEIKASKGKDDGMTVEELYAPIQRLKEQWDREKAAKDADRSKTILKDIKQHKIAREKAIADAVVNGKLWNSLGSQEAIRAEVRKNMVEEGEGPEVVGEEEIIDCSDDEMPVGVRHFYFVKVLPLENPNLDAMIKKAEERIEKTNRDQVLLATKIREKMMDRDAVRSKLRWMKNYDYYELTIKWQKERLDILHLYLDKLTFANNAYKEKQVNSCLSSGEVDKRVLSIELFLVHFCDALLLICLYVIDLSCEQKLHFLMLHGCKNMADERKLLREVNESQGKDGGITLDELHAPIRRLRQQFPMYFRGESDEDPRKQHEVIIEKAIANAVVNGKLWNSLSSKKSIQEEIEKLKNSSFQLRERQRKTNAEIRKVKLELEKVEKDIRSLQKLFTDANRKKADAYKTILRLKKQYGEENASYYKYRSLMKKVEALVKKKDITEVQELSQKQVGKFMQQWNDNLEFRNDYKKRVNPSLTNRHLGVDGRMMSNQKPEVEDTRKVIKPETLSKARLKWLMKDLEDPFELLS</sequence>
<proteinExistence type="inferred from homology"/>
<comment type="caution">
    <text evidence="11">The sequence shown here is derived from an EMBL/GenBank/DDBJ whole genome shotgun (WGS) entry which is preliminary data.</text>
</comment>
<feature type="coiled-coil region" evidence="10">
    <location>
        <begin position="51"/>
        <end position="78"/>
    </location>
</feature>
<comment type="subcellular location">
    <subcellularLocation>
        <location evidence="1">Cell membrane</location>
        <topology evidence="1">Single-pass membrane protein</topology>
    </subcellularLocation>
    <subcellularLocation>
        <location evidence="2">Endoplasmic reticulum membrane</location>
        <topology evidence="2">Single-pass membrane protein</topology>
    </subcellularLocation>
</comment>
<protein>
    <submittedName>
        <fullName evidence="11">Proton pump-interactor 2-like isoform X1</fullName>
    </submittedName>
</protein>
<evidence type="ECO:0000256" key="4">
    <source>
        <dbReference type="ARBA" id="ARBA00022692"/>
    </source>
</evidence>
<evidence type="ECO:0000313" key="11">
    <source>
        <dbReference type="EMBL" id="TYK24674.1"/>
    </source>
</evidence>
<gene>
    <name evidence="11" type="ORF">E5676_scaffold266G002240</name>
</gene>
<dbReference type="PANTHER" id="PTHR32219:SF16">
    <property type="entry name" value="CORE-2_I-BRANCHING BETA-1,6-N-ACETYLGLUCOSAMINYLTRANSFERASE FAMILY PROTEIN"/>
    <property type="match status" value="1"/>
</dbReference>
<comment type="similarity">
    <text evidence="9">Belongs to the plant Proton pump-interactor protein family.</text>
</comment>
<dbReference type="Proteomes" id="UP000321947">
    <property type="component" value="Unassembled WGS sequence"/>
</dbReference>
<accession>A0A5D3DM53</accession>
<keyword evidence="7 10" id="KW-0175">Coiled coil</keyword>
<evidence type="ECO:0000256" key="2">
    <source>
        <dbReference type="ARBA" id="ARBA00004389"/>
    </source>
</evidence>
<dbReference type="AlphaFoldDB" id="A0A5D3DM53"/>
<dbReference type="GO" id="GO:0005789">
    <property type="term" value="C:endoplasmic reticulum membrane"/>
    <property type="evidence" value="ECO:0007669"/>
    <property type="project" value="UniProtKB-SubCell"/>
</dbReference>
<name>A0A5D3DM53_CUCMM</name>
<evidence type="ECO:0000313" key="12">
    <source>
        <dbReference type="Proteomes" id="UP000321947"/>
    </source>
</evidence>
<evidence type="ECO:0000256" key="7">
    <source>
        <dbReference type="ARBA" id="ARBA00023054"/>
    </source>
</evidence>
<feature type="coiled-coil region" evidence="10">
    <location>
        <begin position="507"/>
        <end position="562"/>
    </location>
</feature>
<dbReference type="GO" id="GO:0005886">
    <property type="term" value="C:plasma membrane"/>
    <property type="evidence" value="ECO:0007669"/>
    <property type="project" value="UniProtKB-SubCell"/>
</dbReference>
<reference evidence="11 12" key="1">
    <citation type="submission" date="2019-08" db="EMBL/GenBank/DDBJ databases">
        <title>Draft genome sequences of two oriental melons (Cucumis melo L. var makuwa).</title>
        <authorList>
            <person name="Kwon S.-Y."/>
        </authorList>
    </citation>
    <scope>NUCLEOTIDE SEQUENCE [LARGE SCALE GENOMIC DNA]</scope>
    <source>
        <strain evidence="12">cv. Chang Bougi</strain>
        <tissue evidence="11">Leaf</tissue>
    </source>
</reference>
<evidence type="ECO:0000256" key="1">
    <source>
        <dbReference type="ARBA" id="ARBA00004162"/>
    </source>
</evidence>
<organism evidence="11 12">
    <name type="scientific">Cucumis melo var. makuwa</name>
    <name type="common">Oriental melon</name>
    <dbReference type="NCBI Taxonomy" id="1194695"/>
    <lineage>
        <taxon>Eukaryota</taxon>
        <taxon>Viridiplantae</taxon>
        <taxon>Streptophyta</taxon>
        <taxon>Embryophyta</taxon>
        <taxon>Tracheophyta</taxon>
        <taxon>Spermatophyta</taxon>
        <taxon>Magnoliopsida</taxon>
        <taxon>eudicotyledons</taxon>
        <taxon>Gunneridae</taxon>
        <taxon>Pentapetalae</taxon>
        <taxon>rosids</taxon>
        <taxon>fabids</taxon>
        <taxon>Cucurbitales</taxon>
        <taxon>Cucurbitaceae</taxon>
        <taxon>Benincaseae</taxon>
        <taxon>Cucumis</taxon>
    </lineage>
</organism>
<keyword evidence="5" id="KW-0256">Endoplasmic reticulum</keyword>
<evidence type="ECO:0000256" key="6">
    <source>
        <dbReference type="ARBA" id="ARBA00022989"/>
    </source>
</evidence>
<evidence type="ECO:0000256" key="8">
    <source>
        <dbReference type="ARBA" id="ARBA00023136"/>
    </source>
</evidence>
<dbReference type="PANTHER" id="PTHR32219">
    <property type="entry name" value="RNA-BINDING PROTEIN YLMH-RELATED"/>
    <property type="match status" value="1"/>
</dbReference>
<dbReference type="InterPro" id="IPR055282">
    <property type="entry name" value="PPI1-4"/>
</dbReference>
<dbReference type="EMBL" id="SSTD01003912">
    <property type="protein sequence ID" value="TYK24674.1"/>
    <property type="molecule type" value="Genomic_DNA"/>
</dbReference>
<keyword evidence="8" id="KW-0472">Membrane</keyword>
<evidence type="ECO:0000256" key="10">
    <source>
        <dbReference type="SAM" id="Coils"/>
    </source>
</evidence>
<feature type="coiled-coil region" evidence="10">
    <location>
        <begin position="293"/>
        <end position="320"/>
    </location>
</feature>